<evidence type="ECO:0000313" key="3">
    <source>
        <dbReference type="Proteomes" id="UP000237481"/>
    </source>
</evidence>
<feature type="compositionally biased region" description="Basic and acidic residues" evidence="1">
    <location>
        <begin position="121"/>
        <end position="148"/>
    </location>
</feature>
<dbReference type="Proteomes" id="UP000237481">
    <property type="component" value="Unassembled WGS sequence"/>
</dbReference>
<dbReference type="STRING" id="94208.A0A2S4KYJ4"/>
<gene>
    <name evidence="2" type="ORF">TPAR_04545</name>
</gene>
<organism evidence="2 3">
    <name type="scientific">Tolypocladium paradoxum</name>
    <dbReference type="NCBI Taxonomy" id="94208"/>
    <lineage>
        <taxon>Eukaryota</taxon>
        <taxon>Fungi</taxon>
        <taxon>Dikarya</taxon>
        <taxon>Ascomycota</taxon>
        <taxon>Pezizomycotina</taxon>
        <taxon>Sordariomycetes</taxon>
        <taxon>Hypocreomycetidae</taxon>
        <taxon>Hypocreales</taxon>
        <taxon>Ophiocordycipitaceae</taxon>
        <taxon>Tolypocladium</taxon>
    </lineage>
</organism>
<reference evidence="2 3" key="1">
    <citation type="submission" date="2018-01" db="EMBL/GenBank/DDBJ databases">
        <title>Harnessing the power of phylogenomics to disentangle the directionality and signatures of interkingdom host jumping in the parasitic fungal genus Tolypocladium.</title>
        <authorList>
            <person name="Quandt C.A."/>
            <person name="Patterson W."/>
            <person name="Spatafora J.W."/>
        </authorList>
    </citation>
    <scope>NUCLEOTIDE SEQUENCE [LARGE SCALE GENOMIC DNA]</scope>
    <source>
        <strain evidence="2 3">NRBC 100945</strain>
    </source>
</reference>
<keyword evidence="3" id="KW-1185">Reference proteome</keyword>
<comment type="caution">
    <text evidence="2">The sequence shown here is derived from an EMBL/GenBank/DDBJ whole genome shotgun (WGS) entry which is preliminary data.</text>
</comment>
<dbReference type="EMBL" id="PKSG01000453">
    <property type="protein sequence ID" value="POR35254.1"/>
    <property type="molecule type" value="Genomic_DNA"/>
</dbReference>
<evidence type="ECO:0000256" key="1">
    <source>
        <dbReference type="SAM" id="MobiDB-lite"/>
    </source>
</evidence>
<evidence type="ECO:0000313" key="2">
    <source>
        <dbReference type="EMBL" id="POR35254.1"/>
    </source>
</evidence>
<dbReference type="OrthoDB" id="4646997at2759"/>
<sequence length="381" mass="42921">MAEASYFSVVTSEASFESRFAAEEGHRFSEMHDVAASEWGREHLFACRVVRRGTQSNVLPVLSQFASRSDLRSPTEITKFLDGPAQTDMAESEHRLVRKYGATIGQIWSAMAMFKGTPKRRGADRVDCRDENGDQDEARPERDRRTTRQDCYVDSGMMRVGSSRPLAEDSDGPSSVGYVDAESHKLLALPEDETLRLASCVIRHILYFGRPQGSESMIRVVEFRDSKTRLATTTPVLERMITATDDGGLSLRVKDGDGFELTKNHVGILEAKGRFQCIDDGKPVISDRCFAQMTCEALVARLADPFKEFVHESVILINATQHYMCFLQFEISQEYLDDFESDEPRSFLYVNSTPWFDLSSKTGRGHVVSNICGMMRWAKES</sequence>
<protein>
    <submittedName>
        <fullName evidence="2">Uncharacterized protein</fullName>
    </submittedName>
</protein>
<dbReference type="AlphaFoldDB" id="A0A2S4KYJ4"/>
<name>A0A2S4KYJ4_9HYPO</name>
<feature type="region of interest" description="Disordered" evidence="1">
    <location>
        <begin position="119"/>
        <end position="150"/>
    </location>
</feature>
<accession>A0A2S4KYJ4</accession>
<proteinExistence type="predicted"/>